<dbReference type="InterPro" id="IPR003594">
    <property type="entry name" value="HATPase_dom"/>
</dbReference>
<dbReference type="Gene3D" id="1.10.287.130">
    <property type="match status" value="1"/>
</dbReference>
<feature type="transmembrane region" description="Helical" evidence="10">
    <location>
        <begin position="15"/>
        <end position="38"/>
    </location>
</feature>
<dbReference type="SUPFAM" id="SSF158472">
    <property type="entry name" value="HAMP domain-like"/>
    <property type="match status" value="1"/>
</dbReference>
<protein>
    <recommendedName>
        <fullName evidence="3">histidine kinase</fullName>
        <ecNumber evidence="3">2.7.13.3</ecNumber>
    </recommendedName>
</protein>
<dbReference type="InterPro" id="IPR050428">
    <property type="entry name" value="TCS_sensor_his_kinase"/>
</dbReference>
<evidence type="ECO:0000256" key="2">
    <source>
        <dbReference type="ARBA" id="ARBA00004236"/>
    </source>
</evidence>
<dbReference type="CDD" id="cd00082">
    <property type="entry name" value="HisKA"/>
    <property type="match status" value="1"/>
</dbReference>
<dbReference type="Gene3D" id="3.30.565.10">
    <property type="entry name" value="Histidine kinase-like ATPase, C-terminal domain"/>
    <property type="match status" value="1"/>
</dbReference>
<dbReference type="SMART" id="SM00388">
    <property type="entry name" value="HisKA"/>
    <property type="match status" value="1"/>
</dbReference>
<evidence type="ECO:0000313" key="13">
    <source>
        <dbReference type="EMBL" id="TQL76764.1"/>
    </source>
</evidence>
<keyword evidence="5" id="KW-0808">Transferase</keyword>
<dbReference type="InterPro" id="IPR003660">
    <property type="entry name" value="HAMP_dom"/>
</dbReference>
<evidence type="ECO:0000256" key="3">
    <source>
        <dbReference type="ARBA" id="ARBA00012438"/>
    </source>
</evidence>
<evidence type="ECO:0000256" key="10">
    <source>
        <dbReference type="SAM" id="Phobius"/>
    </source>
</evidence>
<evidence type="ECO:0000313" key="14">
    <source>
        <dbReference type="Proteomes" id="UP000317043"/>
    </source>
</evidence>
<keyword evidence="9" id="KW-0902">Two-component regulatory system</keyword>
<dbReference type="EMBL" id="VFOW01000001">
    <property type="protein sequence ID" value="TQL76764.1"/>
    <property type="molecule type" value="Genomic_DNA"/>
</dbReference>
<dbReference type="PANTHER" id="PTHR45436">
    <property type="entry name" value="SENSOR HISTIDINE KINASE YKOH"/>
    <property type="match status" value="1"/>
</dbReference>
<dbReference type="AlphaFoldDB" id="A0A543AW31"/>
<dbReference type="InterPro" id="IPR036890">
    <property type="entry name" value="HATPase_C_sf"/>
</dbReference>
<gene>
    <name evidence="13" type="ORF">FB566_2301</name>
</gene>
<comment type="caution">
    <text evidence="13">The sequence shown here is derived from an EMBL/GenBank/DDBJ whole genome shotgun (WGS) entry which is preliminary data.</text>
</comment>
<keyword evidence="10" id="KW-0472">Membrane</keyword>
<comment type="catalytic activity">
    <reaction evidence="1">
        <text>ATP + protein L-histidine = ADP + protein N-phospho-L-histidine.</text>
        <dbReference type="EC" id="2.7.13.3"/>
    </reaction>
</comment>
<dbReference type="PANTHER" id="PTHR45436:SF5">
    <property type="entry name" value="SENSOR HISTIDINE KINASE TRCS"/>
    <property type="match status" value="1"/>
</dbReference>
<sequence>MTENRSVFSSARLRLAVSYAAFLVAAGAMVMAAAYVVLRYVPNYPLMPANPNDPPPVASRQDILEALLGVSAGILVTLAVVGMVGGWFLAGWILRPLRSLSEAARVAATGRLDHRVRLSRRDDEFGEVADSFDGMLERLQDAFATQERFAANASHELRTPLAVTATMLDVAAVNPTEQDYPKLLERLRELNSRAIGITEALLRLADANAVTAASEPVDLDAIVSTALTEAVDDALQRKVTLSGSLNGGVVMGDPALLAQLTDNLVRNAIRHNATAGFAWITTYHTPTTAVLRVENSGRDYTAAEAARLREPFLRGQGRTRTAGSGYGLGLALVARITAVHSGHLSIAPRHGGGLTVTITFHRGG</sequence>
<evidence type="ECO:0000256" key="8">
    <source>
        <dbReference type="ARBA" id="ARBA00022989"/>
    </source>
</evidence>
<proteinExistence type="predicted"/>
<dbReference type="Pfam" id="PF02518">
    <property type="entry name" value="HATPase_c"/>
    <property type="match status" value="1"/>
</dbReference>
<keyword evidence="8 10" id="KW-1133">Transmembrane helix</keyword>
<evidence type="ECO:0000256" key="6">
    <source>
        <dbReference type="ARBA" id="ARBA00022692"/>
    </source>
</evidence>
<comment type="subcellular location">
    <subcellularLocation>
        <location evidence="2">Cell membrane</location>
    </subcellularLocation>
</comment>
<dbReference type="PROSITE" id="PS50109">
    <property type="entry name" value="HIS_KIN"/>
    <property type="match status" value="1"/>
</dbReference>
<dbReference type="SMART" id="SM00304">
    <property type="entry name" value="HAMP"/>
    <property type="match status" value="1"/>
</dbReference>
<dbReference type="InterPro" id="IPR003661">
    <property type="entry name" value="HisK_dim/P_dom"/>
</dbReference>
<name>A0A543AW31_9ACTN</name>
<evidence type="ECO:0000256" key="9">
    <source>
        <dbReference type="ARBA" id="ARBA00023012"/>
    </source>
</evidence>
<dbReference type="RefSeq" id="WP_211347647.1">
    <property type="nucleotide sequence ID" value="NZ_JBHTGS010000001.1"/>
</dbReference>
<evidence type="ECO:0000256" key="7">
    <source>
        <dbReference type="ARBA" id="ARBA00022777"/>
    </source>
</evidence>
<dbReference type="GO" id="GO:0000155">
    <property type="term" value="F:phosphorelay sensor kinase activity"/>
    <property type="evidence" value="ECO:0007669"/>
    <property type="project" value="InterPro"/>
</dbReference>
<keyword evidence="4" id="KW-0597">Phosphoprotein</keyword>
<dbReference type="InParanoid" id="A0A543AW31"/>
<dbReference type="Pfam" id="PF00672">
    <property type="entry name" value="HAMP"/>
    <property type="match status" value="1"/>
</dbReference>
<keyword evidence="14" id="KW-1185">Reference proteome</keyword>
<organism evidence="13 14">
    <name type="scientific">Stackebrandtia endophytica</name>
    <dbReference type="NCBI Taxonomy" id="1496996"/>
    <lineage>
        <taxon>Bacteria</taxon>
        <taxon>Bacillati</taxon>
        <taxon>Actinomycetota</taxon>
        <taxon>Actinomycetes</taxon>
        <taxon>Glycomycetales</taxon>
        <taxon>Glycomycetaceae</taxon>
        <taxon>Stackebrandtia</taxon>
    </lineage>
</organism>
<evidence type="ECO:0000259" key="12">
    <source>
        <dbReference type="PROSITE" id="PS50885"/>
    </source>
</evidence>
<feature type="domain" description="Histidine kinase" evidence="11">
    <location>
        <begin position="152"/>
        <end position="364"/>
    </location>
</feature>
<dbReference type="Proteomes" id="UP000317043">
    <property type="component" value="Unassembled WGS sequence"/>
</dbReference>
<dbReference type="SUPFAM" id="SSF47384">
    <property type="entry name" value="Homodimeric domain of signal transducing histidine kinase"/>
    <property type="match status" value="1"/>
</dbReference>
<accession>A0A543AW31</accession>
<feature type="domain" description="HAMP" evidence="12">
    <location>
        <begin position="91"/>
        <end position="144"/>
    </location>
</feature>
<dbReference type="Gene3D" id="6.10.340.10">
    <property type="match status" value="1"/>
</dbReference>
<dbReference type="SMART" id="SM00387">
    <property type="entry name" value="HATPase_c"/>
    <property type="match status" value="1"/>
</dbReference>
<dbReference type="SUPFAM" id="SSF55874">
    <property type="entry name" value="ATPase domain of HSP90 chaperone/DNA topoisomerase II/histidine kinase"/>
    <property type="match status" value="1"/>
</dbReference>
<dbReference type="CDD" id="cd06225">
    <property type="entry name" value="HAMP"/>
    <property type="match status" value="1"/>
</dbReference>
<evidence type="ECO:0000256" key="4">
    <source>
        <dbReference type="ARBA" id="ARBA00022553"/>
    </source>
</evidence>
<dbReference type="Pfam" id="PF00512">
    <property type="entry name" value="HisKA"/>
    <property type="match status" value="1"/>
</dbReference>
<reference evidence="13 14" key="1">
    <citation type="submission" date="2019-06" db="EMBL/GenBank/DDBJ databases">
        <title>Sequencing the genomes of 1000 actinobacteria strains.</title>
        <authorList>
            <person name="Klenk H.-P."/>
        </authorList>
    </citation>
    <scope>NUCLEOTIDE SEQUENCE [LARGE SCALE GENOMIC DNA]</scope>
    <source>
        <strain evidence="13 14">DSM 45928</strain>
    </source>
</reference>
<dbReference type="InterPro" id="IPR036097">
    <property type="entry name" value="HisK_dim/P_sf"/>
</dbReference>
<evidence type="ECO:0000256" key="1">
    <source>
        <dbReference type="ARBA" id="ARBA00000085"/>
    </source>
</evidence>
<dbReference type="InterPro" id="IPR005467">
    <property type="entry name" value="His_kinase_dom"/>
</dbReference>
<dbReference type="GO" id="GO:0005886">
    <property type="term" value="C:plasma membrane"/>
    <property type="evidence" value="ECO:0007669"/>
    <property type="project" value="UniProtKB-SubCell"/>
</dbReference>
<feature type="transmembrane region" description="Helical" evidence="10">
    <location>
        <begin position="66"/>
        <end position="90"/>
    </location>
</feature>
<dbReference type="EC" id="2.7.13.3" evidence="3"/>
<dbReference type="PROSITE" id="PS50885">
    <property type="entry name" value="HAMP"/>
    <property type="match status" value="1"/>
</dbReference>
<keyword evidence="6 10" id="KW-0812">Transmembrane</keyword>
<evidence type="ECO:0000256" key="5">
    <source>
        <dbReference type="ARBA" id="ARBA00022679"/>
    </source>
</evidence>
<keyword evidence="7 13" id="KW-0418">Kinase</keyword>
<evidence type="ECO:0000259" key="11">
    <source>
        <dbReference type="PROSITE" id="PS50109"/>
    </source>
</evidence>